<feature type="transmembrane region" description="Helical" evidence="3">
    <location>
        <begin position="116"/>
        <end position="133"/>
    </location>
</feature>
<feature type="region of interest" description="Disordered" evidence="2">
    <location>
        <begin position="1"/>
        <end position="46"/>
    </location>
</feature>
<dbReference type="InterPro" id="IPR011701">
    <property type="entry name" value="MFS"/>
</dbReference>
<dbReference type="Proteomes" id="UP001271007">
    <property type="component" value="Unassembled WGS sequence"/>
</dbReference>
<feature type="compositionally biased region" description="Basic and acidic residues" evidence="2">
    <location>
        <begin position="557"/>
        <end position="566"/>
    </location>
</feature>
<dbReference type="GO" id="GO:0016020">
    <property type="term" value="C:membrane"/>
    <property type="evidence" value="ECO:0007669"/>
    <property type="project" value="UniProtKB-SubCell"/>
</dbReference>
<feature type="transmembrane region" description="Helical" evidence="3">
    <location>
        <begin position="233"/>
        <end position="252"/>
    </location>
</feature>
<feature type="transmembrane region" description="Helical" evidence="3">
    <location>
        <begin position="145"/>
        <end position="166"/>
    </location>
</feature>
<dbReference type="AlphaFoldDB" id="A0AAJ0DFT3"/>
<feature type="transmembrane region" description="Helical" evidence="3">
    <location>
        <begin position="77"/>
        <end position="96"/>
    </location>
</feature>
<dbReference type="Gene3D" id="1.20.1250.20">
    <property type="entry name" value="MFS general substrate transporter like domains"/>
    <property type="match status" value="1"/>
</dbReference>
<sequence>MTTSQHQASGAEKSADSGEKKIESQEHPLDSSNTSNDDIAKTDTEPAPSIWRRISDTIYWVPPNCRWDPDEPPRFSMALNILFAFAGAFTVANLYYNHPILNILARDFNVSYDKVAQIPTLAQAGYAIGLFFLCPLGDLLKRRPFVLSLVLFTATMSIGLCLTQSLEGFSTIQFITGVTTVTPQLMLPLVGDLAPPNKRAAALSVVVSGFVMGILVARLLSGILTNYTSWRNVYWMSVGLQYTIFASLWAFMPDYPSSNKRLNYFKMLWSMPVMMTKHPILVQACLISLFTSATFTSFWTVLTFLLADAPYNYNSVTIGLFALIGIGTMVCTPLYARHIIDRFVPWFSVILGMTWGLIGICVGAYTGTFTVAGPIIQAFFLDLGMQTAQIANRSSIYAVEPKGRNRVNTCFMVFTFFGQLMGTSVGAQLYARGGWIGSQSFSVGCIGIAFLITFARGPFEKGWIGWTGGLHIRKKHIDSADGHTAEARNPLRRMTTKEKGAEAAKAAESADIEKNAMKEEDQRTAERAMEDLGHSGNDDGKDIRDDSNALPASGEDGIARSDKQHG</sequence>
<dbReference type="PANTHER" id="PTHR42910">
    <property type="entry name" value="TRANSPORTER SCO4007-RELATED"/>
    <property type="match status" value="1"/>
</dbReference>
<protein>
    <recommendedName>
        <fullName evidence="4">Major facilitator superfamily (MFS) profile domain-containing protein</fullName>
    </recommendedName>
</protein>
<comment type="subcellular location">
    <subcellularLocation>
        <location evidence="1">Membrane</location>
        <topology evidence="1">Multi-pass membrane protein</topology>
    </subcellularLocation>
</comment>
<feature type="region of interest" description="Disordered" evidence="2">
    <location>
        <begin position="495"/>
        <end position="566"/>
    </location>
</feature>
<dbReference type="GO" id="GO:0022857">
    <property type="term" value="F:transmembrane transporter activity"/>
    <property type="evidence" value="ECO:0007669"/>
    <property type="project" value="InterPro"/>
</dbReference>
<feature type="transmembrane region" description="Helical" evidence="3">
    <location>
        <begin position="202"/>
        <end position="221"/>
    </location>
</feature>
<keyword evidence="3" id="KW-0812">Transmembrane</keyword>
<dbReference type="CDD" id="cd17324">
    <property type="entry name" value="MFS_NepI_like"/>
    <property type="match status" value="1"/>
</dbReference>
<evidence type="ECO:0000256" key="1">
    <source>
        <dbReference type="ARBA" id="ARBA00004141"/>
    </source>
</evidence>
<keyword evidence="3" id="KW-1133">Transmembrane helix</keyword>
<dbReference type="PROSITE" id="PS50850">
    <property type="entry name" value="MFS"/>
    <property type="match status" value="1"/>
</dbReference>
<feature type="compositionally biased region" description="Basic and acidic residues" evidence="2">
    <location>
        <begin position="13"/>
        <end position="29"/>
    </location>
</feature>
<keyword evidence="6" id="KW-1185">Reference proteome</keyword>
<feature type="transmembrane region" description="Helical" evidence="3">
    <location>
        <begin position="409"/>
        <end position="430"/>
    </location>
</feature>
<feature type="transmembrane region" description="Helical" evidence="3">
    <location>
        <begin position="280"/>
        <end position="307"/>
    </location>
</feature>
<evidence type="ECO:0000259" key="4">
    <source>
        <dbReference type="PROSITE" id="PS50850"/>
    </source>
</evidence>
<feature type="domain" description="Major facilitator superfamily (MFS) profile" evidence="4">
    <location>
        <begin position="76"/>
        <end position="461"/>
    </location>
</feature>
<comment type="caution">
    <text evidence="5">The sequence shown here is derived from an EMBL/GenBank/DDBJ whole genome shotgun (WGS) entry which is preliminary data.</text>
</comment>
<name>A0AAJ0DFT3_9PEZI</name>
<reference evidence="5" key="1">
    <citation type="submission" date="2023-04" db="EMBL/GenBank/DDBJ databases">
        <title>Black Yeasts Isolated from many extreme environments.</title>
        <authorList>
            <person name="Coleine C."/>
            <person name="Stajich J.E."/>
            <person name="Selbmann L."/>
        </authorList>
    </citation>
    <scope>NUCLEOTIDE SEQUENCE</scope>
    <source>
        <strain evidence="5">CCFEE 5312</strain>
    </source>
</reference>
<dbReference type="Pfam" id="PF07690">
    <property type="entry name" value="MFS_1"/>
    <property type="match status" value="1"/>
</dbReference>
<dbReference type="EMBL" id="JAWDJX010000040">
    <property type="protein sequence ID" value="KAK3049358.1"/>
    <property type="molecule type" value="Genomic_DNA"/>
</dbReference>
<gene>
    <name evidence="5" type="ORF">LTR09_009277</name>
</gene>
<feature type="compositionally biased region" description="Basic and acidic residues" evidence="2">
    <location>
        <begin position="511"/>
        <end position="547"/>
    </location>
</feature>
<evidence type="ECO:0000256" key="3">
    <source>
        <dbReference type="SAM" id="Phobius"/>
    </source>
</evidence>
<dbReference type="PANTHER" id="PTHR42910:SF1">
    <property type="entry name" value="MAJOR FACILITATOR SUPERFAMILY (MFS) PROFILE DOMAIN-CONTAINING PROTEIN"/>
    <property type="match status" value="1"/>
</dbReference>
<feature type="transmembrane region" description="Helical" evidence="3">
    <location>
        <begin position="436"/>
        <end position="455"/>
    </location>
</feature>
<organism evidence="5 6">
    <name type="scientific">Extremus antarcticus</name>
    <dbReference type="NCBI Taxonomy" id="702011"/>
    <lineage>
        <taxon>Eukaryota</taxon>
        <taxon>Fungi</taxon>
        <taxon>Dikarya</taxon>
        <taxon>Ascomycota</taxon>
        <taxon>Pezizomycotina</taxon>
        <taxon>Dothideomycetes</taxon>
        <taxon>Dothideomycetidae</taxon>
        <taxon>Mycosphaerellales</taxon>
        <taxon>Extremaceae</taxon>
        <taxon>Extremus</taxon>
    </lineage>
</organism>
<proteinExistence type="predicted"/>
<dbReference type="SUPFAM" id="SSF103473">
    <property type="entry name" value="MFS general substrate transporter"/>
    <property type="match status" value="1"/>
</dbReference>
<evidence type="ECO:0000256" key="2">
    <source>
        <dbReference type="SAM" id="MobiDB-lite"/>
    </source>
</evidence>
<evidence type="ECO:0000313" key="5">
    <source>
        <dbReference type="EMBL" id="KAK3049358.1"/>
    </source>
</evidence>
<evidence type="ECO:0000313" key="6">
    <source>
        <dbReference type="Proteomes" id="UP001271007"/>
    </source>
</evidence>
<dbReference type="InterPro" id="IPR036259">
    <property type="entry name" value="MFS_trans_sf"/>
</dbReference>
<feature type="transmembrane region" description="Helical" evidence="3">
    <location>
        <begin position="343"/>
        <end position="365"/>
    </location>
</feature>
<feature type="transmembrane region" description="Helical" evidence="3">
    <location>
        <begin position="313"/>
        <end position="336"/>
    </location>
</feature>
<keyword evidence="3" id="KW-0472">Membrane</keyword>
<accession>A0AAJ0DFT3</accession>
<dbReference type="InterPro" id="IPR020846">
    <property type="entry name" value="MFS_dom"/>
</dbReference>